<dbReference type="Proteomes" id="UP001060919">
    <property type="component" value="Chromosome"/>
</dbReference>
<sequence>MRIIILLSFCSFFLCNLNAQEKNASHLLHNHMDAALVKQLQYKITNASNDSIKATYLMKLCTAYLYHNSDSTIQTAQRGLAILNKNQGSWIAPIQIQLILFIGHSYRLKGNFNAALSTFHEMLNVSQALNDSLLIAESYSNIATVYADQEQYDSTTIFDLKTLAIREQINSPKVAMSYNNLGLDYAKSKLPNMALLYYKKAVHHKKQNGQIHRLGNSYLNIGNIYQDLSKQDSALYFFELALDNALEGKDSLFIVEALHSVGLIHSYQHHPLTAKKYFTQAINIFDYLKTPYNASIIPTYQELAHSHITLGELEQAEVLLNQSHQILLDNNMAVSSEMKTNLEFMEHLYWAKKDFVKARAYSIQEAALVDTLHQRVIDQKVYKLLIDYNDQLKQKRIESLEQQQQISDLEYEKINQQRLLLGLTALVMLLIIFSLYRINKWRSKVNQELETINQTKDKLFSIIAHDLKNPLSAFRSITQSLSDDIFNISREDLKYFIQQLNRSAHNLFELLQNLLYWSISQSGRLEFTPTTIDLSTNIQEVINLLQNNASYKKISVTNEVPKGQKVFADPTMLRTIVRNLLTNAIKFTPEAGTVRIKVIPNQDDITISVQDTGIGIPPHLRANLFKIGTQATHQAPIEGKGTGLGLILCKELVERQGGKIWVESPSNQGSIFNFTLPIHS</sequence>
<dbReference type="InterPro" id="IPR050736">
    <property type="entry name" value="Sensor_HK_Regulatory"/>
</dbReference>
<feature type="chain" id="PRO_5037686970" description="histidine kinase" evidence="14">
    <location>
        <begin position="20"/>
        <end position="680"/>
    </location>
</feature>
<dbReference type="GO" id="GO:0005524">
    <property type="term" value="F:ATP binding"/>
    <property type="evidence" value="ECO:0007669"/>
    <property type="project" value="UniProtKB-KW"/>
</dbReference>
<organism evidence="16 17">
    <name type="scientific">Aureispira anguillae</name>
    <dbReference type="NCBI Taxonomy" id="2864201"/>
    <lineage>
        <taxon>Bacteria</taxon>
        <taxon>Pseudomonadati</taxon>
        <taxon>Bacteroidota</taxon>
        <taxon>Saprospiria</taxon>
        <taxon>Saprospirales</taxon>
        <taxon>Saprospiraceae</taxon>
        <taxon>Aureispira</taxon>
    </lineage>
</organism>
<dbReference type="InterPro" id="IPR005467">
    <property type="entry name" value="His_kinase_dom"/>
</dbReference>
<evidence type="ECO:0000256" key="3">
    <source>
        <dbReference type="ARBA" id="ARBA00012438"/>
    </source>
</evidence>
<evidence type="ECO:0000256" key="8">
    <source>
        <dbReference type="ARBA" id="ARBA00022777"/>
    </source>
</evidence>
<keyword evidence="7" id="KW-0547">Nucleotide-binding</keyword>
<keyword evidence="11 13" id="KW-0472">Membrane</keyword>
<dbReference type="Gene3D" id="1.25.40.10">
    <property type="entry name" value="Tetratricopeptide repeat domain"/>
    <property type="match status" value="2"/>
</dbReference>
<dbReference type="EMBL" id="AP026867">
    <property type="protein sequence ID" value="BDS10461.1"/>
    <property type="molecule type" value="Genomic_DNA"/>
</dbReference>
<keyword evidence="4" id="KW-1003">Cell membrane</keyword>
<dbReference type="AlphaFoldDB" id="A0A916DQ14"/>
<dbReference type="RefSeq" id="WP_264791771.1">
    <property type="nucleotide sequence ID" value="NZ_AP026867.1"/>
</dbReference>
<dbReference type="SMART" id="SM00387">
    <property type="entry name" value="HATPase_c"/>
    <property type="match status" value="1"/>
</dbReference>
<proteinExistence type="predicted"/>
<protein>
    <recommendedName>
        <fullName evidence="3">histidine kinase</fullName>
        <ecNumber evidence="3">2.7.13.3</ecNumber>
    </recommendedName>
</protein>
<name>A0A916DQ14_9BACT</name>
<keyword evidence="13" id="KW-0812">Transmembrane</keyword>
<dbReference type="PROSITE" id="PS50109">
    <property type="entry name" value="HIS_KIN"/>
    <property type="match status" value="1"/>
</dbReference>
<dbReference type="SUPFAM" id="SSF48452">
    <property type="entry name" value="TPR-like"/>
    <property type="match status" value="2"/>
</dbReference>
<dbReference type="InterPro" id="IPR004358">
    <property type="entry name" value="Sig_transdc_His_kin-like_C"/>
</dbReference>
<evidence type="ECO:0000256" key="10">
    <source>
        <dbReference type="ARBA" id="ARBA00023012"/>
    </source>
</evidence>
<evidence type="ECO:0000256" key="1">
    <source>
        <dbReference type="ARBA" id="ARBA00000085"/>
    </source>
</evidence>
<feature type="domain" description="Histidine kinase" evidence="15">
    <location>
        <begin position="462"/>
        <end position="680"/>
    </location>
</feature>
<evidence type="ECO:0000256" key="12">
    <source>
        <dbReference type="SAM" id="Coils"/>
    </source>
</evidence>
<dbReference type="Pfam" id="PF02518">
    <property type="entry name" value="HATPase_c"/>
    <property type="match status" value="1"/>
</dbReference>
<evidence type="ECO:0000256" key="7">
    <source>
        <dbReference type="ARBA" id="ARBA00022741"/>
    </source>
</evidence>
<keyword evidence="8 16" id="KW-0418">Kinase</keyword>
<evidence type="ECO:0000259" key="15">
    <source>
        <dbReference type="PROSITE" id="PS50109"/>
    </source>
</evidence>
<dbReference type="PRINTS" id="PR00344">
    <property type="entry name" value="BCTRLSENSOR"/>
</dbReference>
<evidence type="ECO:0000256" key="2">
    <source>
        <dbReference type="ARBA" id="ARBA00004236"/>
    </source>
</evidence>
<feature type="coiled-coil region" evidence="12">
    <location>
        <begin position="397"/>
        <end position="458"/>
    </location>
</feature>
<dbReference type="Pfam" id="PF13424">
    <property type="entry name" value="TPR_12"/>
    <property type="match status" value="1"/>
</dbReference>
<dbReference type="InterPro" id="IPR036890">
    <property type="entry name" value="HATPase_C_sf"/>
</dbReference>
<dbReference type="PANTHER" id="PTHR43711:SF31">
    <property type="entry name" value="HISTIDINE KINASE"/>
    <property type="match status" value="1"/>
</dbReference>
<feature type="transmembrane region" description="Helical" evidence="13">
    <location>
        <begin position="419"/>
        <end position="438"/>
    </location>
</feature>
<feature type="signal peptide" evidence="14">
    <location>
        <begin position="1"/>
        <end position="19"/>
    </location>
</feature>
<keyword evidence="17" id="KW-1185">Reference proteome</keyword>
<dbReference type="CDD" id="cd00082">
    <property type="entry name" value="HisKA"/>
    <property type="match status" value="1"/>
</dbReference>
<dbReference type="Pfam" id="PF00512">
    <property type="entry name" value="HisKA"/>
    <property type="match status" value="1"/>
</dbReference>
<evidence type="ECO:0000256" key="14">
    <source>
        <dbReference type="SAM" id="SignalP"/>
    </source>
</evidence>
<keyword evidence="14" id="KW-0732">Signal</keyword>
<keyword evidence="12" id="KW-0175">Coiled coil</keyword>
<dbReference type="InterPro" id="IPR003661">
    <property type="entry name" value="HisK_dim/P_dom"/>
</dbReference>
<dbReference type="SMART" id="SM00028">
    <property type="entry name" value="TPR"/>
    <property type="match status" value="6"/>
</dbReference>
<accession>A0A916DQ14</accession>
<dbReference type="SMART" id="SM00388">
    <property type="entry name" value="HisKA"/>
    <property type="match status" value="1"/>
</dbReference>
<comment type="catalytic activity">
    <reaction evidence="1">
        <text>ATP + protein L-histidine = ADP + protein N-phospho-L-histidine.</text>
        <dbReference type="EC" id="2.7.13.3"/>
    </reaction>
</comment>
<evidence type="ECO:0000313" key="16">
    <source>
        <dbReference type="EMBL" id="BDS10461.1"/>
    </source>
</evidence>
<evidence type="ECO:0000313" key="17">
    <source>
        <dbReference type="Proteomes" id="UP001060919"/>
    </source>
</evidence>
<keyword evidence="9" id="KW-0067">ATP-binding</keyword>
<keyword evidence="6" id="KW-0808">Transferase</keyword>
<keyword evidence="13" id="KW-1133">Transmembrane helix</keyword>
<dbReference type="SUPFAM" id="SSF47384">
    <property type="entry name" value="Homodimeric domain of signal transducing histidine kinase"/>
    <property type="match status" value="1"/>
</dbReference>
<dbReference type="Gene3D" id="3.30.565.10">
    <property type="entry name" value="Histidine kinase-like ATPase, C-terminal domain"/>
    <property type="match status" value="1"/>
</dbReference>
<evidence type="ECO:0000256" key="9">
    <source>
        <dbReference type="ARBA" id="ARBA00022840"/>
    </source>
</evidence>
<dbReference type="InterPro" id="IPR011990">
    <property type="entry name" value="TPR-like_helical_dom_sf"/>
</dbReference>
<dbReference type="PANTHER" id="PTHR43711">
    <property type="entry name" value="TWO-COMPONENT HISTIDINE KINASE"/>
    <property type="match status" value="1"/>
</dbReference>
<comment type="subcellular location">
    <subcellularLocation>
        <location evidence="2">Cell membrane</location>
    </subcellularLocation>
</comment>
<dbReference type="FunFam" id="3.30.565.10:FF:000023">
    <property type="entry name" value="PAS domain-containing sensor histidine kinase"/>
    <property type="match status" value="1"/>
</dbReference>
<dbReference type="EC" id="2.7.13.3" evidence="3"/>
<dbReference type="KEGG" id="aup:AsAng_0011690"/>
<evidence type="ECO:0000256" key="13">
    <source>
        <dbReference type="SAM" id="Phobius"/>
    </source>
</evidence>
<dbReference type="GO" id="GO:0000155">
    <property type="term" value="F:phosphorelay sensor kinase activity"/>
    <property type="evidence" value="ECO:0007669"/>
    <property type="project" value="InterPro"/>
</dbReference>
<evidence type="ECO:0000256" key="11">
    <source>
        <dbReference type="ARBA" id="ARBA00023136"/>
    </source>
</evidence>
<keyword evidence="10" id="KW-0902">Two-component regulatory system</keyword>
<reference evidence="16" key="1">
    <citation type="submission" date="2022-09" db="EMBL/GenBank/DDBJ databases">
        <title>Aureispira anguillicida sp. nov., isolated from Leptocephalus of Japanese eel Anguilla japonica.</title>
        <authorList>
            <person name="Yuasa K."/>
            <person name="Mekata T."/>
            <person name="Ikunari K."/>
        </authorList>
    </citation>
    <scope>NUCLEOTIDE SEQUENCE</scope>
    <source>
        <strain evidence="16">EL160426</strain>
    </source>
</reference>
<dbReference type="InterPro" id="IPR019734">
    <property type="entry name" value="TPR_rpt"/>
</dbReference>
<dbReference type="InterPro" id="IPR036097">
    <property type="entry name" value="HisK_dim/P_sf"/>
</dbReference>
<evidence type="ECO:0000256" key="5">
    <source>
        <dbReference type="ARBA" id="ARBA00022553"/>
    </source>
</evidence>
<evidence type="ECO:0000256" key="6">
    <source>
        <dbReference type="ARBA" id="ARBA00022679"/>
    </source>
</evidence>
<evidence type="ECO:0000256" key="4">
    <source>
        <dbReference type="ARBA" id="ARBA00022475"/>
    </source>
</evidence>
<dbReference type="GO" id="GO:0005886">
    <property type="term" value="C:plasma membrane"/>
    <property type="evidence" value="ECO:0007669"/>
    <property type="project" value="UniProtKB-SubCell"/>
</dbReference>
<dbReference type="SUPFAM" id="SSF55874">
    <property type="entry name" value="ATPase domain of HSP90 chaperone/DNA topoisomerase II/histidine kinase"/>
    <property type="match status" value="1"/>
</dbReference>
<dbReference type="InterPro" id="IPR003594">
    <property type="entry name" value="HATPase_dom"/>
</dbReference>
<keyword evidence="5" id="KW-0597">Phosphoprotein</keyword>
<gene>
    <name evidence="16" type="ORF">AsAng_0011690</name>
</gene>
<dbReference type="Gene3D" id="1.10.287.130">
    <property type="match status" value="1"/>
</dbReference>